<keyword evidence="2" id="KW-1185">Reference proteome</keyword>
<sequence>MTIALSAQPCPNENSHNALRFVDERLVAGDESVQRDDEATPFGYNLRPLSQPLSAAIFPRGKAIAMLETNPIHNLIKDLSERTDVLRGYL</sequence>
<name>A0A7U3K5N0_9GAMM</name>
<protein>
    <submittedName>
        <fullName evidence="1">Uncharacterized protein</fullName>
    </submittedName>
</protein>
<gene>
    <name evidence="1" type="ORF">E4T21_21440</name>
</gene>
<accession>A0A7U3K5N0</accession>
<dbReference type="Proteomes" id="UP000324285">
    <property type="component" value="Chromosome"/>
</dbReference>
<dbReference type="KEGG" id="hbh:E4T21_21440"/>
<dbReference type="RefSeq" id="WP_187775197.1">
    <property type="nucleotide sequence ID" value="NZ_CP038437.2"/>
</dbReference>
<evidence type="ECO:0000313" key="2">
    <source>
        <dbReference type="Proteomes" id="UP000324285"/>
    </source>
</evidence>
<proteinExistence type="predicted"/>
<dbReference type="AlphaFoldDB" id="A0A7U3K5N0"/>
<evidence type="ECO:0000313" key="1">
    <source>
        <dbReference type="EMBL" id="QRG26819.1"/>
    </source>
</evidence>
<dbReference type="EMBL" id="CP038437">
    <property type="protein sequence ID" value="QRG26819.1"/>
    <property type="molecule type" value="Genomic_DNA"/>
</dbReference>
<reference evidence="1" key="1">
    <citation type="submission" date="2021-02" db="EMBL/GenBank/DDBJ databases">
        <title>Strain Y2R2, a novel species of the genus Halomonas.</title>
        <authorList>
            <person name="Huang H."/>
        </authorList>
    </citation>
    <scope>NUCLEOTIDE SEQUENCE</scope>
    <source>
        <strain evidence="1">Y2R2</strain>
    </source>
</reference>
<organism evidence="1 2">
    <name type="scientific">Halomonas binhaiensis</name>
    <dbReference type="NCBI Taxonomy" id="2562282"/>
    <lineage>
        <taxon>Bacteria</taxon>
        <taxon>Pseudomonadati</taxon>
        <taxon>Pseudomonadota</taxon>
        <taxon>Gammaproteobacteria</taxon>
        <taxon>Oceanospirillales</taxon>
        <taxon>Halomonadaceae</taxon>
        <taxon>Halomonas</taxon>
    </lineage>
</organism>